<dbReference type="Proteomes" id="UP000095085">
    <property type="component" value="Unassembled WGS sequence"/>
</dbReference>
<evidence type="ECO:0000259" key="2">
    <source>
        <dbReference type="SMART" id="SM01214"/>
    </source>
</evidence>
<evidence type="ECO:0000256" key="1">
    <source>
        <dbReference type="SAM" id="MobiDB-lite"/>
    </source>
</evidence>
<feature type="compositionally biased region" description="Basic residues" evidence="1">
    <location>
        <begin position="2614"/>
        <end position="2631"/>
    </location>
</feature>
<organism evidence="5 6">
    <name type="scientific">Hyphopichia burtonii NRRL Y-1933</name>
    <dbReference type="NCBI Taxonomy" id="984485"/>
    <lineage>
        <taxon>Eukaryota</taxon>
        <taxon>Fungi</taxon>
        <taxon>Dikarya</taxon>
        <taxon>Ascomycota</taxon>
        <taxon>Saccharomycotina</taxon>
        <taxon>Pichiomycetes</taxon>
        <taxon>Debaryomycetaceae</taxon>
        <taxon>Hyphopichia</taxon>
    </lineage>
</organism>
<dbReference type="PANTHER" id="PTHR15678:SF6">
    <property type="entry name" value="BRIDGE-LIKE LIPID TRANSFER PROTEIN FAMILY MEMBER 2"/>
    <property type="match status" value="1"/>
</dbReference>
<feature type="region of interest" description="Disordered" evidence="1">
    <location>
        <begin position="2611"/>
        <end position="2659"/>
    </location>
</feature>
<dbReference type="Pfam" id="PF10344">
    <property type="entry name" value="Hobbit"/>
    <property type="match status" value="1"/>
</dbReference>
<reference evidence="6" key="1">
    <citation type="submission" date="2016-05" db="EMBL/GenBank/DDBJ databases">
        <title>Comparative genomics of biotechnologically important yeasts.</title>
        <authorList>
            <consortium name="DOE Joint Genome Institute"/>
            <person name="Riley R."/>
            <person name="Haridas S."/>
            <person name="Wolfe K.H."/>
            <person name="Lopes M.R."/>
            <person name="Hittinger C.T."/>
            <person name="Goker M."/>
            <person name="Salamov A."/>
            <person name="Wisecaver J."/>
            <person name="Long T.M."/>
            <person name="Aerts A.L."/>
            <person name="Barry K."/>
            <person name="Choi C."/>
            <person name="Clum A."/>
            <person name="Coughlan A.Y."/>
            <person name="Deshpande S."/>
            <person name="Douglass A.P."/>
            <person name="Hanson S.J."/>
            <person name="Klenk H.-P."/>
            <person name="Labutti K."/>
            <person name="Lapidus A."/>
            <person name="Lindquist E."/>
            <person name="Lipzen A."/>
            <person name="Meier-Kolthoff J.P."/>
            <person name="Ohm R.A."/>
            <person name="Otillar R.P."/>
            <person name="Pangilinan J."/>
            <person name="Peng Y."/>
            <person name="Rokas A."/>
            <person name="Rosa C.A."/>
            <person name="Scheuner C."/>
            <person name="Sibirny A.A."/>
            <person name="Slot J.C."/>
            <person name="Stielow J.B."/>
            <person name="Sun H."/>
            <person name="Kurtzman C.P."/>
            <person name="Blackwell M."/>
            <person name="Grigoriev I.V."/>
            <person name="Jeffries T.W."/>
        </authorList>
    </citation>
    <scope>NUCLEOTIDE SEQUENCE [LARGE SCALE GENOMIC DNA]</scope>
    <source>
        <strain evidence="6">NRRL Y-1933</strain>
    </source>
</reference>
<dbReference type="InterPro" id="IPR045167">
    <property type="entry name" value="Hobbit"/>
</dbReference>
<dbReference type="SMART" id="SM01215">
    <property type="entry name" value="Fmp27_SW"/>
    <property type="match status" value="1"/>
</dbReference>
<feature type="region of interest" description="Disordered" evidence="1">
    <location>
        <begin position="1005"/>
        <end position="1037"/>
    </location>
</feature>
<feature type="domain" description="FMP27 SW motif-containing RBG unit" evidence="3">
    <location>
        <begin position="1075"/>
        <end position="1174"/>
    </location>
</feature>
<feature type="region of interest" description="Disordered" evidence="1">
    <location>
        <begin position="2378"/>
        <end position="2402"/>
    </location>
</feature>
<name>A0A1E4RC62_9ASCO</name>
<dbReference type="STRING" id="984485.A0A1E4RC62"/>
<evidence type="ECO:0000313" key="5">
    <source>
        <dbReference type="EMBL" id="ODV64813.1"/>
    </source>
</evidence>
<feature type="compositionally biased region" description="Acidic residues" evidence="1">
    <location>
        <begin position="2648"/>
        <end position="2659"/>
    </location>
</feature>
<accession>A0A1E4RC62</accession>
<keyword evidence="6" id="KW-1185">Reference proteome</keyword>
<proteinExistence type="predicted"/>
<dbReference type="SMART" id="SM01216">
    <property type="entry name" value="Fmp27_WPPW"/>
    <property type="match status" value="1"/>
</dbReference>
<feature type="domain" description="FMP27 WPPW motif-containing RBG unit" evidence="4">
    <location>
        <begin position="1589"/>
        <end position="2074"/>
    </location>
</feature>
<dbReference type="PANTHER" id="PTHR15678">
    <property type="entry name" value="ANTIGEN MLAA-22-RELATED"/>
    <property type="match status" value="1"/>
</dbReference>
<feature type="compositionally biased region" description="Polar residues" evidence="1">
    <location>
        <begin position="1006"/>
        <end position="1017"/>
    </location>
</feature>
<feature type="compositionally biased region" description="Acidic residues" evidence="1">
    <location>
        <begin position="2378"/>
        <end position="2399"/>
    </location>
</feature>
<evidence type="ECO:0000313" key="6">
    <source>
        <dbReference type="Proteomes" id="UP000095085"/>
    </source>
</evidence>
<gene>
    <name evidence="5" type="ORF">HYPBUDRAFT_8285</name>
</gene>
<dbReference type="RefSeq" id="XP_020073880.1">
    <property type="nucleotide sequence ID" value="XM_020223724.1"/>
</dbReference>
<evidence type="ECO:0000259" key="3">
    <source>
        <dbReference type="SMART" id="SM01215"/>
    </source>
</evidence>
<evidence type="ECO:0000259" key="4">
    <source>
        <dbReference type="SMART" id="SM01216"/>
    </source>
</evidence>
<dbReference type="EMBL" id="KV454546">
    <property type="protein sequence ID" value="ODV64813.1"/>
    <property type="molecule type" value="Genomic_DNA"/>
</dbReference>
<feature type="compositionally biased region" description="Polar residues" evidence="1">
    <location>
        <begin position="2632"/>
        <end position="2642"/>
    </location>
</feature>
<dbReference type="OrthoDB" id="1562405at2759"/>
<dbReference type="InterPro" id="IPR019441">
    <property type="entry name" value="FMP27/BLTP2/Hobbit_GFWDK_RBG"/>
</dbReference>
<dbReference type="SMART" id="SM01214">
    <property type="entry name" value="Fmp27_GFWDK"/>
    <property type="match status" value="1"/>
</dbReference>
<feature type="domain" description="FMP27/BLTP2/Hobbit GFWDK motif-containing RBG unit" evidence="2">
    <location>
        <begin position="1192"/>
        <end position="1346"/>
    </location>
</feature>
<sequence length="2659" mass="305821">MFLYLLIGSAVAAYLGVLFMLNRVPWISVKSLGWFCLKHVEINAGNSHVYIHQIKVRFNLSKSRDSPYKLLNLEFHDATVSIEKATQTSTEAASIDEVAKNFRNKLSVSIPKKVYEWLIQNKIINQFSIDLFRLTVVHQVLSKKNSVYFEYIRLENHFDSDGSNKLIANIFNGVLHNESSEKTGGEIRLCRNVGISVSWDTVFACDNLDKNTILVNPQNFAMNLAIAQLTIPLNTLNLLFDKEESKTNTKSDSTKIKYLPYDDLNEFYQLFKQLEIRLSDLTVYDDNYKLLLSTFVIALDHSINPNISKDSKLSSSLTSLSLYHLESKFFELPSANLNLQLDPLKLPSMLYRMQNDSNSTFNDYPSPLNMSNTISFTNPNIDIYYDQLDLILSILSNKKTKNDTSQPSAFNPKAFLKSLLSMFELLSIKLIMGDSDLRIHLPIPGNHEFHRDSLKNLQVKCTLLAFIFKILAKETNKLLDPKDSSPSIANFRTFLKLSNLKIDAADNFLHISKFNMHCIYSLITEKLSIKSLIRYVKLKSVNELVFHIFRQLRNWKISHFNEACSNLDKQDNLSFDKNDGPQNIEYLEIFEALPDTLASVKVDITDIHADVICKDRLPNYSLYDEELDENVNLGDFKRGVAYKLEDISFIYKKPQEEIMANIKSVQCFTLSEYVTEYIPGFDQVADSNTLYDNEEDDFGDLSSLGSSNSKIEDKSDLKKIKKVMTIKDISVSNREKDKNKLIVTIPEVNGRFDIFLLWCTVYAKTLFSSAPSVEKKFSNEEASALGKSRTKVKIDLLVESVAIVTRLPNSVDCLLELDSVSVSDMMMFKSANFRYIRLYVIHPSTKLWSRLLTITNPNVAFGFNDAGELFVNVHSTTMKLTIPHQFLFYTIIDNIITFAKAVRQILFNFKNLSDGNNNFSRILPEAKSSLNIPNVNIKSGVIGLVMENDAFETELSYIIELGLVEQKNRLEKMKAFEKHSSTIRERIKKAPEDLTFVKLDNKNLRHSNSTSSSTPKVNSPLRKEFNDSSDNNHSSTFKEKLFKHKKHRAPVKADEEIDAQEDLLTEEEASKKIEDKLNLLLKEMSSSWITKFKKFRSVKIASWNHRADRVWGEDIINPLVIDSFEIQDYSSGPELFGAVVHGLDLNITKAHLDDVHEFLFKYAKGQPKVDYSILIPLYVNLRAVSLYMFLRDYPLPLISFPRGLNPNEPTMTLSGNFVINEKLVTHKEEMRYIFVPFSPAAPTSDIDHDCFYSVFIPRTLTPVKVAMDMKWDIKTNRPCILSWSKSYQASLLATMSSFDNFTKPEIDDSPLGWWDKASLILHGKMVFNISNELYLHIKSSGSPYDMVGKAAGFVFCWKNNISLMINEGGKHDELIKLDSEDFLLAIPDYSLAEKGTWSSFYEELEADHAGPYSILNRFKKRVMKLASDERVRWKLGFLFERNKYDTTELSDSQKRINTFKPHYEVMVTNPAFDWHPDSFEDFRSDYLHLAISVTSTSSKGNCYNAAYLSPMTFHYFFYWWQFLTNYISLPIKQGPLFNNSKLDKSHIKMGPHLFTVKYQLNLEPLSISHMYMHSTAEEIDSSYRVAFTGLKGHFAKCIIDLHQRKELVRYVNEKLDINSCMYHLKLNEGEVAVDEADLRFINATFKEQSLRGNLASYLSGKPPSTGHILKSKPLMDHIESFADWRTNIDRLDESFSWFDPDDFIELEVREVLSPEPHVEITPFFFSPKITYFREFSLQEDGPYPFGHESAHDCFLGIGKPDEAQAKLLNERISNIRHTLNENREFLHKLEYSNDPEFKHDIEKLKLDIEIGEEKIDAVRRIWEGFSGRFYDEDSEENISKVESRPISVYSNETSIEQVRDISNMNSTVSEFHNRFIFHNLQLKWNNKLRDLLLEYMQKVSDRKTQVYFMSKKAVDLVESVIRDSDDYHHDKPKEEINESQDYVCSQDVIESFDETLGDIDSEEQDKENRYLFKLIHPQIQLVSEQDPDSCVLVTSRDLEVRIIGVNVKGMGNVISESTKVSSLIETRYGVLFKDTHVFVFKKDESTVMDPEIEYGIKYNNSDVNWPPWLECEVCYDSSWVKNQLVIEKNSLALILKKPNYLFSQNQSVDQGNEITVHLAKVVINATSLQYSAIYYVITDLLVHGKTARDELVNRLDKVIALSDTSDFYGVDVRVRELQESIRNCQNILLKLDFELMEFNDEDKSQISSLELEVERMRMELVILMRGLSLRSSKHSSEKHESRKWNILSDQIIWHFLDDDREPFIDFALAYSQFSRVDSYDGSNVNNISIKMIQGFNLQSNSIYPELLRPCLELKEAESSGTTSEQPILQFSWTLLEPVGGIQVLQHAKLQVDPLKVQLDYDTCKSLFGYLFPTGNEEEVEDAEDYVESGESGYADDDEGTTFHDILTKNPLRSILGKNKTSGDSAISEGSMDALSDPPSFRSDSLSGKFSFSEEASSGSERYSLPKRHTKSSKTLDNDEIKDDISVIMNRSSRYMSIVEIEIVPVNIAISFKAPKHLNILDVHNLNIAIPNLKYRNKMWSTEDILLKLRKDIIKVIINHSGKILGNKFKYKKRNMISEPLKQISNYASYMTIQDLQQEGRSRDASKLDSLDKHLHPRHRRTHHHHSLKRKPSTQSSNFNYGNYLSDVPSEDTPDISDEE</sequence>
<dbReference type="InterPro" id="IPR019415">
    <property type="entry name" value="FMP27_SW_RBG"/>
</dbReference>
<feature type="region of interest" description="Disordered" evidence="1">
    <location>
        <begin position="2417"/>
        <end position="2447"/>
    </location>
</feature>
<dbReference type="GeneID" id="30998273"/>
<dbReference type="InterPro" id="IPR019449">
    <property type="entry name" value="FMP27_WPPW_RBG"/>
</dbReference>
<protein>
    <submittedName>
        <fullName evidence="5">Uncharacterized protein</fullName>
    </submittedName>
</protein>